<evidence type="ECO:0000259" key="6">
    <source>
        <dbReference type="Pfam" id="PF08546"/>
    </source>
</evidence>
<keyword evidence="8" id="KW-1185">Reference proteome</keyword>
<feature type="domain" description="Ketopantoate reductase C-terminal" evidence="6">
    <location>
        <begin position="217"/>
        <end position="341"/>
    </location>
</feature>
<evidence type="ECO:0000256" key="4">
    <source>
        <dbReference type="SAM" id="Phobius"/>
    </source>
</evidence>
<evidence type="ECO:0008006" key="9">
    <source>
        <dbReference type="Google" id="ProtNLM"/>
    </source>
</evidence>
<proteinExistence type="inferred from homology"/>
<dbReference type="PANTHER" id="PTHR21708:SF30">
    <property type="entry name" value="2-DEHYDROPANTOATE 2-REDUCTASE-RELATED"/>
    <property type="match status" value="1"/>
</dbReference>
<sequence length="365" mass="41465">MTMCSNISGNKPHVIVIGAGGVGVIAALSLFHCNKTEVSLVVRSDYDHVKVHGYKISSCDYGDLEGWKPHHLYKNVEHAIKDDPKRFYQYVLVTTKNIPDGPFQSRVPEIIRPIMENNLTYHIDKKCNILLIQNGIEIESDILTTFNKTTYNYNILSGIQIIGSTKIDKGVINQQGHEHLSVGSFDSSDQDSILAAKNFISYYLNEGFNSIEFDERVRYSRWKKLLYNAAINTTTALVGLDVPRALEFGKDKKSTEFGIFRPAMKEIVRIAEAEGIILEDKFIDFFVNCTRDLLFKPSMCVDVQKHQLMEIEVILGNPIKLAKKYGVETPVLEMLYNLLILVQCKLKEEKGLIVFDEKISRLIDH</sequence>
<dbReference type="InterPro" id="IPR003710">
    <property type="entry name" value="ApbA"/>
</dbReference>
<keyword evidence="4" id="KW-0472">Membrane</keyword>
<name>A0AAN7ZXV2_9SACH</name>
<dbReference type="EMBL" id="JAWIZZ010000045">
    <property type="protein sequence ID" value="KAK5779941.1"/>
    <property type="molecule type" value="Genomic_DNA"/>
</dbReference>
<evidence type="ECO:0000313" key="7">
    <source>
        <dbReference type="EMBL" id="KAK5779941.1"/>
    </source>
</evidence>
<dbReference type="PANTHER" id="PTHR21708">
    <property type="entry name" value="PROBABLE 2-DEHYDROPANTOATE 2-REDUCTASE"/>
    <property type="match status" value="1"/>
</dbReference>
<dbReference type="InterPro" id="IPR013328">
    <property type="entry name" value="6PGD_dom2"/>
</dbReference>
<comment type="similarity">
    <text evidence="1">Belongs to the ketopantoate reductase family.</text>
</comment>
<accession>A0AAN7ZXV2</accession>
<dbReference type="InterPro" id="IPR013752">
    <property type="entry name" value="KPA_reductase"/>
</dbReference>
<dbReference type="SUPFAM" id="SSF48179">
    <property type="entry name" value="6-phosphogluconate dehydrogenase C-terminal domain-like"/>
    <property type="match status" value="1"/>
</dbReference>
<dbReference type="NCBIfam" id="TIGR00745">
    <property type="entry name" value="apbA_panE"/>
    <property type="match status" value="1"/>
</dbReference>
<dbReference type="AlphaFoldDB" id="A0AAN7ZXV2"/>
<dbReference type="InterPro" id="IPR036291">
    <property type="entry name" value="NAD(P)-bd_dom_sf"/>
</dbReference>
<organism evidence="7 8">
    <name type="scientific">Arxiozyma heterogenica</name>
    <dbReference type="NCBI Taxonomy" id="278026"/>
    <lineage>
        <taxon>Eukaryota</taxon>
        <taxon>Fungi</taxon>
        <taxon>Dikarya</taxon>
        <taxon>Ascomycota</taxon>
        <taxon>Saccharomycotina</taxon>
        <taxon>Saccharomycetes</taxon>
        <taxon>Saccharomycetales</taxon>
        <taxon>Saccharomycetaceae</taxon>
        <taxon>Arxiozyma</taxon>
    </lineage>
</organism>
<dbReference type="Gene3D" id="3.40.50.720">
    <property type="entry name" value="NAD(P)-binding Rossmann-like Domain"/>
    <property type="match status" value="1"/>
</dbReference>
<dbReference type="FunFam" id="1.10.1040.10:FF:000017">
    <property type="entry name" value="2-dehydropantoate 2-reductase"/>
    <property type="match status" value="1"/>
</dbReference>
<comment type="caution">
    <text evidence="7">The sequence shown here is derived from an EMBL/GenBank/DDBJ whole genome shotgun (WGS) entry which is preliminary data.</text>
</comment>
<evidence type="ECO:0000259" key="5">
    <source>
        <dbReference type="Pfam" id="PF02558"/>
    </source>
</evidence>
<gene>
    <name evidence="7" type="ORF">RI543_002480</name>
</gene>
<dbReference type="InterPro" id="IPR051402">
    <property type="entry name" value="KPR-Related"/>
</dbReference>
<feature type="transmembrane region" description="Helical" evidence="4">
    <location>
        <begin position="12"/>
        <end position="31"/>
    </location>
</feature>
<evidence type="ECO:0000256" key="1">
    <source>
        <dbReference type="ARBA" id="ARBA00007870"/>
    </source>
</evidence>
<keyword evidence="4" id="KW-1133">Transmembrane helix</keyword>
<dbReference type="Proteomes" id="UP001306508">
    <property type="component" value="Unassembled WGS sequence"/>
</dbReference>
<dbReference type="InterPro" id="IPR008927">
    <property type="entry name" value="6-PGluconate_DH-like_C_sf"/>
</dbReference>
<evidence type="ECO:0000256" key="3">
    <source>
        <dbReference type="ARBA" id="ARBA00023002"/>
    </source>
</evidence>
<dbReference type="GO" id="GO:0015940">
    <property type="term" value="P:pantothenate biosynthetic process"/>
    <property type="evidence" value="ECO:0007669"/>
    <property type="project" value="InterPro"/>
</dbReference>
<evidence type="ECO:0000313" key="8">
    <source>
        <dbReference type="Proteomes" id="UP001306508"/>
    </source>
</evidence>
<dbReference type="Pfam" id="PF02558">
    <property type="entry name" value="ApbA"/>
    <property type="match status" value="1"/>
</dbReference>
<protein>
    <recommendedName>
        <fullName evidence="9">2-dehydropantoate 2-reductase</fullName>
    </recommendedName>
</protein>
<reference evidence="8" key="1">
    <citation type="submission" date="2023-07" db="EMBL/GenBank/DDBJ databases">
        <title>A draft genome of Kazachstania heterogenica Y-27499.</title>
        <authorList>
            <person name="Donic C."/>
            <person name="Kralova J.S."/>
            <person name="Fidel L."/>
            <person name="Ben-Dor S."/>
            <person name="Jung S."/>
        </authorList>
    </citation>
    <scope>NUCLEOTIDE SEQUENCE [LARGE SCALE GENOMIC DNA]</scope>
    <source>
        <strain evidence="8">Y27499</strain>
    </source>
</reference>
<keyword evidence="2" id="KW-0521">NADP</keyword>
<keyword evidence="4" id="KW-0812">Transmembrane</keyword>
<dbReference type="InterPro" id="IPR013332">
    <property type="entry name" value="KPR_N"/>
</dbReference>
<dbReference type="SUPFAM" id="SSF51735">
    <property type="entry name" value="NAD(P)-binding Rossmann-fold domains"/>
    <property type="match status" value="1"/>
</dbReference>
<dbReference type="GO" id="GO:0008677">
    <property type="term" value="F:2-dehydropantoate 2-reductase activity"/>
    <property type="evidence" value="ECO:0007669"/>
    <property type="project" value="InterPro"/>
</dbReference>
<keyword evidence="3" id="KW-0560">Oxidoreductase</keyword>
<evidence type="ECO:0000256" key="2">
    <source>
        <dbReference type="ARBA" id="ARBA00022857"/>
    </source>
</evidence>
<dbReference type="GO" id="GO:0005737">
    <property type="term" value="C:cytoplasm"/>
    <property type="evidence" value="ECO:0007669"/>
    <property type="project" value="TreeGrafter"/>
</dbReference>
<feature type="domain" description="Ketopantoate reductase N-terminal" evidence="5">
    <location>
        <begin position="14"/>
        <end position="186"/>
    </location>
</feature>
<dbReference type="Gene3D" id="1.10.1040.10">
    <property type="entry name" value="N-(1-d-carboxylethyl)-l-norvaline Dehydrogenase, domain 2"/>
    <property type="match status" value="1"/>
</dbReference>
<dbReference type="Pfam" id="PF08546">
    <property type="entry name" value="ApbA_C"/>
    <property type="match status" value="1"/>
</dbReference>